<organism evidence="1 2">
    <name type="scientific">Candidatus Fervidibacter sacchari</name>
    <dbReference type="NCBI Taxonomy" id="1448929"/>
    <lineage>
        <taxon>Bacteria</taxon>
        <taxon>Candidatus Fervidibacterota</taxon>
        <taxon>Candidatus Fervidibacter</taxon>
    </lineage>
</organism>
<evidence type="ECO:0000313" key="1">
    <source>
        <dbReference type="EMBL" id="MCS3920705.1"/>
    </source>
</evidence>
<name>A0ABT2ERX0_9BACT</name>
<reference evidence="1 2" key="1">
    <citation type="submission" date="2022-08" db="EMBL/GenBank/DDBJ databases">
        <title>Bacterial and archaeal communities from various locations to study Microbial Dark Matter (Phase II).</title>
        <authorList>
            <person name="Stepanauskas R."/>
        </authorList>
    </citation>
    <scope>NUCLEOTIDE SEQUENCE [LARGE SCALE GENOMIC DNA]</scope>
    <source>
        <strain evidence="1 2">PD1</strain>
    </source>
</reference>
<keyword evidence="2" id="KW-1185">Reference proteome</keyword>
<dbReference type="EMBL" id="JANUCP010000006">
    <property type="protein sequence ID" value="MCS3920705.1"/>
    <property type="molecule type" value="Genomic_DNA"/>
</dbReference>
<accession>A0ABT2ERX0</accession>
<sequence>MDNKNFSAVREHCLSRNYSPFAVFPDFPICPSHDLPKFGLSFHHLLFAIRCLFRPMTIVPLKVAEISLSPRWLVIITD</sequence>
<gene>
    <name evidence="1" type="ORF">M2350_003140</name>
</gene>
<evidence type="ECO:0000313" key="2">
    <source>
        <dbReference type="Proteomes" id="UP001204798"/>
    </source>
</evidence>
<dbReference type="RefSeq" id="WP_259100758.1">
    <property type="nucleotide sequence ID" value="NZ_CP130454.1"/>
</dbReference>
<proteinExistence type="predicted"/>
<comment type="caution">
    <text evidence="1">The sequence shown here is derived from an EMBL/GenBank/DDBJ whole genome shotgun (WGS) entry which is preliminary data.</text>
</comment>
<protein>
    <submittedName>
        <fullName evidence="1">Uncharacterized protein</fullName>
    </submittedName>
</protein>
<dbReference type="Proteomes" id="UP001204798">
    <property type="component" value="Unassembled WGS sequence"/>
</dbReference>